<sequence length="68" mass="8295">MDLKTIRKKLEDVSHMSQEMKNSYQRLSDNEKEEFKIGYHLDVEVDELCRRLFSWSEAQYEREHGEND</sequence>
<protein>
    <recommendedName>
        <fullName evidence="3">Pathogenicity island protein</fullName>
    </recommendedName>
</protein>
<dbReference type="RefSeq" id="WP_105957893.1">
    <property type="nucleotide sequence ID" value="NZ_PVNS01000002.1"/>
</dbReference>
<organism evidence="1 2">
    <name type="scientific">Alkalicoccus urumqiensis</name>
    <name type="common">Bacillus urumqiensis</name>
    <dbReference type="NCBI Taxonomy" id="1548213"/>
    <lineage>
        <taxon>Bacteria</taxon>
        <taxon>Bacillati</taxon>
        <taxon>Bacillota</taxon>
        <taxon>Bacilli</taxon>
        <taxon>Bacillales</taxon>
        <taxon>Bacillaceae</taxon>
        <taxon>Alkalicoccus</taxon>
    </lineage>
</organism>
<dbReference type="Proteomes" id="UP000243650">
    <property type="component" value="Unassembled WGS sequence"/>
</dbReference>
<gene>
    <name evidence="1" type="ORF">C6I21_02735</name>
</gene>
<name>A0A2P6MKP4_ALKUR</name>
<proteinExistence type="predicted"/>
<accession>A0A2P6MKP4</accession>
<reference evidence="1 2" key="1">
    <citation type="submission" date="2018-03" db="EMBL/GenBank/DDBJ databases">
        <title>Bacillus urumqiensis sp. nov., a moderately haloalkaliphilic bacterium isolated from a salt lake.</title>
        <authorList>
            <person name="Zhao B."/>
            <person name="Liao Z."/>
        </authorList>
    </citation>
    <scope>NUCLEOTIDE SEQUENCE [LARGE SCALE GENOMIC DNA]</scope>
    <source>
        <strain evidence="1 2">BZ-SZ-XJ18</strain>
    </source>
</reference>
<comment type="caution">
    <text evidence="1">The sequence shown here is derived from an EMBL/GenBank/DDBJ whole genome shotgun (WGS) entry which is preliminary data.</text>
</comment>
<evidence type="ECO:0000313" key="1">
    <source>
        <dbReference type="EMBL" id="PRO66857.1"/>
    </source>
</evidence>
<evidence type="ECO:0000313" key="2">
    <source>
        <dbReference type="Proteomes" id="UP000243650"/>
    </source>
</evidence>
<dbReference type="EMBL" id="PVNS01000002">
    <property type="protein sequence ID" value="PRO66857.1"/>
    <property type="molecule type" value="Genomic_DNA"/>
</dbReference>
<keyword evidence="2" id="KW-1185">Reference proteome</keyword>
<dbReference type="AlphaFoldDB" id="A0A2P6MKP4"/>
<evidence type="ECO:0008006" key="3">
    <source>
        <dbReference type="Google" id="ProtNLM"/>
    </source>
</evidence>
<dbReference type="OrthoDB" id="2915169at2"/>